<proteinExistence type="predicted"/>
<dbReference type="OrthoDB" id="1454470at2"/>
<accession>A0A4R1KH56</accession>
<evidence type="ECO:0000313" key="2">
    <source>
        <dbReference type="Proteomes" id="UP000295714"/>
    </source>
</evidence>
<dbReference type="Proteomes" id="UP000295714">
    <property type="component" value="Unassembled WGS sequence"/>
</dbReference>
<organism evidence="1 2">
    <name type="scientific">Winogradskyella wandonensis</name>
    <dbReference type="NCBI Taxonomy" id="1442586"/>
    <lineage>
        <taxon>Bacteria</taxon>
        <taxon>Pseudomonadati</taxon>
        <taxon>Bacteroidota</taxon>
        <taxon>Flavobacteriia</taxon>
        <taxon>Flavobacteriales</taxon>
        <taxon>Flavobacteriaceae</taxon>
        <taxon>Winogradskyella</taxon>
    </lineage>
</organism>
<sequence>MKKSKNFDIEINNQLASIGLFVVEFESILEWIRFDCCAILQYVGLEQWGLSDVIFGQKVFTAGPLLNCYEQICNELINDNDGDKISGNDILERINDFKKKFDKQIQVRNDLLHSNYRLGSRINEQTNEIEPTELLALKNSPTKQGRNKKVTVSSRQEIQNHIDNLTELKMIQRTIFRDLMIYMSNNKLGKGAYKK</sequence>
<gene>
    <name evidence="1" type="ORF">DFQ05_2737</name>
</gene>
<dbReference type="AlphaFoldDB" id="A0A4R1KH56"/>
<evidence type="ECO:0000313" key="1">
    <source>
        <dbReference type="EMBL" id="TCK64044.1"/>
    </source>
</evidence>
<keyword evidence="2" id="KW-1185">Reference proteome</keyword>
<reference evidence="1 2" key="1">
    <citation type="journal article" date="2015" name="Stand. Genomic Sci.">
        <title>Genomic Encyclopedia of Bacterial and Archaeal Type Strains, Phase III: the genomes of soil and plant-associated and newly described type strains.</title>
        <authorList>
            <person name="Whitman W.B."/>
            <person name="Woyke T."/>
            <person name="Klenk H.P."/>
            <person name="Zhou Y."/>
            <person name="Lilburn T.G."/>
            <person name="Beck B.J."/>
            <person name="De Vos P."/>
            <person name="Vandamme P."/>
            <person name="Eisen J.A."/>
            <person name="Garrity G."/>
            <person name="Hugenholtz P."/>
            <person name="Kyrpides N.C."/>
        </authorList>
    </citation>
    <scope>NUCLEOTIDE SEQUENCE [LARGE SCALE GENOMIC DNA]</scope>
    <source>
        <strain evidence="1 2">CECT 8445</strain>
    </source>
</reference>
<dbReference type="RefSeq" id="WP_132706162.1">
    <property type="nucleotide sequence ID" value="NZ_SMGI01000007.1"/>
</dbReference>
<dbReference type="EMBL" id="SMGI01000007">
    <property type="protein sequence ID" value="TCK64044.1"/>
    <property type="molecule type" value="Genomic_DNA"/>
</dbReference>
<comment type="caution">
    <text evidence="1">The sequence shown here is derived from an EMBL/GenBank/DDBJ whole genome shotgun (WGS) entry which is preliminary data.</text>
</comment>
<name>A0A4R1KH56_9FLAO</name>
<protein>
    <submittedName>
        <fullName evidence="1">Uncharacterized protein</fullName>
    </submittedName>
</protein>